<dbReference type="Proteomes" id="UP000078542">
    <property type="component" value="Unassembled WGS sequence"/>
</dbReference>
<feature type="domain" description="Orn/DAP/Arg decarboxylase 2 C-terminal" evidence="8">
    <location>
        <begin position="435"/>
        <end position="772"/>
    </location>
</feature>
<dbReference type="PANTHER" id="PTHR11482:SF6">
    <property type="entry name" value="ORNITHINE DECARBOXYLASE 1-RELATED"/>
    <property type="match status" value="1"/>
</dbReference>
<evidence type="ECO:0000259" key="9">
    <source>
        <dbReference type="Pfam" id="PF02784"/>
    </source>
</evidence>
<dbReference type="SUPFAM" id="SSF51419">
    <property type="entry name" value="PLP-binding barrel"/>
    <property type="match status" value="2"/>
</dbReference>
<comment type="function">
    <text evidence="6">Catalyzes the first and rate-limiting step of polyamine biosynthesis that converts ornithine into putrescine, which is the precursor for the polyamines, spermidine and spermine. Polyamines are essential for cell proliferation and are implicated in cellular processes, ranging from DNA replication to apoptosis.</text>
</comment>
<dbReference type="SUPFAM" id="SSF50621">
    <property type="entry name" value="Alanine racemase C-terminal domain-like"/>
    <property type="match status" value="2"/>
</dbReference>
<dbReference type="GO" id="GO:0005737">
    <property type="term" value="C:cytoplasm"/>
    <property type="evidence" value="ECO:0007669"/>
    <property type="project" value="TreeGrafter"/>
</dbReference>
<feature type="domain" description="Orn/DAP/Arg decarboxylase 2 N-terminal" evidence="9">
    <location>
        <begin position="440"/>
        <end position="677"/>
    </location>
</feature>
<evidence type="ECO:0000313" key="10">
    <source>
        <dbReference type="EMBL" id="KYN03765.1"/>
    </source>
</evidence>
<gene>
    <name evidence="10" type="ORF">ALC62_05462</name>
</gene>
<dbReference type="STRING" id="456900.A0A195CSZ1"/>
<evidence type="ECO:0000256" key="6">
    <source>
        <dbReference type="ARBA" id="ARBA00037173"/>
    </source>
</evidence>
<dbReference type="InterPro" id="IPR002433">
    <property type="entry name" value="Orn_de-COase"/>
</dbReference>
<evidence type="ECO:0000256" key="7">
    <source>
        <dbReference type="RuleBase" id="RU003737"/>
    </source>
</evidence>
<dbReference type="InterPro" id="IPR000183">
    <property type="entry name" value="Orn/DAP/Arg_de-COase"/>
</dbReference>
<feature type="domain" description="Orn/DAP/Arg decarboxylase 2 N-terminal" evidence="9">
    <location>
        <begin position="41"/>
        <end position="272"/>
    </location>
</feature>
<dbReference type="Gene3D" id="3.20.20.10">
    <property type="entry name" value="Alanine racemase"/>
    <property type="match status" value="2"/>
</dbReference>
<feature type="domain" description="Orn/DAP/Arg decarboxylase 2 C-terminal" evidence="8">
    <location>
        <begin position="274"/>
        <end position="368"/>
    </location>
</feature>
<dbReference type="PRINTS" id="PR01182">
    <property type="entry name" value="ORNDCRBXLASE"/>
</dbReference>
<proteinExistence type="inferred from homology"/>
<evidence type="ECO:0000256" key="5">
    <source>
        <dbReference type="ARBA" id="ARBA00023239"/>
    </source>
</evidence>
<accession>A0A195CSZ1</accession>
<keyword evidence="5" id="KW-0456">Lyase</keyword>
<keyword evidence="4" id="KW-0620">Polyamine biosynthesis</keyword>
<evidence type="ECO:0000256" key="2">
    <source>
        <dbReference type="ARBA" id="ARBA00008872"/>
    </source>
</evidence>
<dbReference type="GO" id="GO:0033387">
    <property type="term" value="P:putrescine biosynthetic process from arginine, via ornithine"/>
    <property type="evidence" value="ECO:0007669"/>
    <property type="project" value="TreeGrafter"/>
</dbReference>
<dbReference type="InterPro" id="IPR022657">
    <property type="entry name" value="De-COase2_CS"/>
</dbReference>
<dbReference type="InterPro" id="IPR022643">
    <property type="entry name" value="De-COase2_C"/>
</dbReference>
<dbReference type="PRINTS" id="PR01179">
    <property type="entry name" value="ODADCRBXLASE"/>
</dbReference>
<organism evidence="10 11">
    <name type="scientific">Cyphomyrmex costatus</name>
    <dbReference type="NCBI Taxonomy" id="456900"/>
    <lineage>
        <taxon>Eukaryota</taxon>
        <taxon>Metazoa</taxon>
        <taxon>Ecdysozoa</taxon>
        <taxon>Arthropoda</taxon>
        <taxon>Hexapoda</taxon>
        <taxon>Insecta</taxon>
        <taxon>Pterygota</taxon>
        <taxon>Neoptera</taxon>
        <taxon>Endopterygota</taxon>
        <taxon>Hymenoptera</taxon>
        <taxon>Apocrita</taxon>
        <taxon>Aculeata</taxon>
        <taxon>Formicoidea</taxon>
        <taxon>Formicidae</taxon>
        <taxon>Myrmicinae</taxon>
        <taxon>Cyphomyrmex</taxon>
    </lineage>
</organism>
<comment type="cofactor">
    <cofactor evidence="1">
        <name>pyridoxal 5'-phosphate</name>
        <dbReference type="ChEBI" id="CHEBI:597326"/>
    </cofactor>
</comment>
<dbReference type="InterPro" id="IPR029066">
    <property type="entry name" value="PLP-binding_barrel"/>
</dbReference>
<dbReference type="PROSITE" id="PS00879">
    <property type="entry name" value="ODR_DC_2_2"/>
    <property type="match status" value="1"/>
</dbReference>
<dbReference type="CDD" id="cd00622">
    <property type="entry name" value="PLPDE_III_ODC"/>
    <property type="match status" value="2"/>
</dbReference>
<dbReference type="EMBL" id="KQ977305">
    <property type="protein sequence ID" value="KYN03765.1"/>
    <property type="molecule type" value="Genomic_DNA"/>
</dbReference>
<dbReference type="Gene3D" id="2.40.37.10">
    <property type="entry name" value="Lyase, Ornithine Decarboxylase, Chain A, domain 1"/>
    <property type="match status" value="2"/>
</dbReference>
<dbReference type="GO" id="GO:0004586">
    <property type="term" value="F:ornithine decarboxylase activity"/>
    <property type="evidence" value="ECO:0007669"/>
    <property type="project" value="TreeGrafter"/>
</dbReference>
<evidence type="ECO:0000256" key="4">
    <source>
        <dbReference type="ARBA" id="ARBA00023115"/>
    </source>
</evidence>
<dbReference type="AlphaFoldDB" id="A0A195CSZ1"/>
<reference evidence="10 11" key="1">
    <citation type="submission" date="2016-03" db="EMBL/GenBank/DDBJ databases">
        <title>Cyphomyrmex costatus WGS genome.</title>
        <authorList>
            <person name="Nygaard S."/>
            <person name="Hu H."/>
            <person name="Boomsma J."/>
            <person name="Zhang G."/>
        </authorList>
    </citation>
    <scope>NUCLEOTIDE SEQUENCE [LARGE SCALE GENOMIC DNA]</scope>
    <source>
        <strain evidence="10">MS0001</strain>
        <tissue evidence="10">Whole body</tissue>
    </source>
</reference>
<evidence type="ECO:0000256" key="1">
    <source>
        <dbReference type="ARBA" id="ARBA00001933"/>
    </source>
</evidence>
<sequence length="806" mass="91318">MAQFSFDEIKIFDDIMDDMDIIKSMINTEYQENAFYIADIGNVIKKHEEWLVKLPRVIPHFAIKANPNPTVIKVLAVLNACFDCASAQEIKQVMQYGVQGDRIIFAHPAKYTSHIEYAKKVGVKQMTVDDESELFKIKNIFPEAEIVIRIRCDSKKTPIVLGEKFGTEPNEETVHLIQLTKDLGLNLHGFSFHVGSPCEEFEAYARGIALCKQLVTVSKAIGCDKVQLIDIGGGFPGKRETDIDKFASIINDAIKDVDPKIKFISEPGRYYVTSGFTLTSYLHSKKIVPKNGVMMRMYYINCGVFNSFYNELMGLESRRPQLLSEPINEEKFLSNIWGPTADSYDLIAKNIMLPELQIGDWLIWKNMGSYSLTVASTFNGFPIPVKDLKFCCAYYINFIMVHSDFEDIQVVNDSLNDIDVIRDIIKIEKPEDAFYVVDIGDIIKRHQEWISKMPKVVPHYAFQISAIKCNSNSTVIKVLAALNACFDCASKQEIAQVMQYDIQGERIIFAHPNKLPSHIEYSRKVGVEQMTVDNELELTKIKELFPEAKIVIRIRCDSKNSPVLLGAKFGCDPCEEAVYLIQRARDLGLNLYGFSFHVGTPCLEMNAYLRGIETCKQLIAVAKSIGCNNVKLIDIGGGFLSICGEELDELAELINGAIENLDSDIRVISEPGRYYVGSNFTLASYLHSKRLTTSDGVMRRMYYMNCGVYNSFLDELLGLQARVPESIFELTRDEKFLSNVWGPTADSHDLILKDVLLPEFHIGDWLVWRNMGAYTLTLSNTFNGFPIPAVRPFIRESQWLMSLHLH</sequence>
<evidence type="ECO:0000259" key="8">
    <source>
        <dbReference type="Pfam" id="PF00278"/>
    </source>
</evidence>
<dbReference type="InterPro" id="IPR022644">
    <property type="entry name" value="De-COase2_N"/>
</dbReference>
<keyword evidence="11" id="KW-1185">Reference proteome</keyword>
<comment type="similarity">
    <text evidence="2 7">Belongs to the Orn/Lys/Arg decarboxylase class-II family.</text>
</comment>
<evidence type="ECO:0000313" key="11">
    <source>
        <dbReference type="Proteomes" id="UP000078542"/>
    </source>
</evidence>
<dbReference type="Pfam" id="PF02784">
    <property type="entry name" value="Orn_Arg_deC_N"/>
    <property type="match status" value="2"/>
</dbReference>
<evidence type="ECO:0000256" key="3">
    <source>
        <dbReference type="ARBA" id="ARBA00022898"/>
    </source>
</evidence>
<protein>
    <submittedName>
        <fullName evidence="10">Ornithine decarboxylase 1</fullName>
    </submittedName>
</protein>
<dbReference type="PANTHER" id="PTHR11482">
    <property type="entry name" value="ARGININE/DIAMINOPIMELATE/ORNITHINE DECARBOXYLASE"/>
    <property type="match status" value="1"/>
</dbReference>
<dbReference type="InterPro" id="IPR009006">
    <property type="entry name" value="Ala_racemase/Decarboxylase_C"/>
</dbReference>
<dbReference type="FunFam" id="3.20.20.10:FF:000005">
    <property type="entry name" value="Ornithine decarboxylase"/>
    <property type="match status" value="2"/>
</dbReference>
<dbReference type="Pfam" id="PF00278">
    <property type="entry name" value="Orn_DAP_Arg_deC"/>
    <property type="match status" value="2"/>
</dbReference>
<name>A0A195CSZ1_9HYME</name>
<keyword evidence="3" id="KW-0663">Pyridoxal phosphate</keyword>